<evidence type="ECO:0000313" key="3">
    <source>
        <dbReference type="Proteomes" id="UP000267049"/>
    </source>
</evidence>
<dbReference type="CDD" id="cd04301">
    <property type="entry name" value="NAT_SF"/>
    <property type="match status" value="1"/>
</dbReference>
<dbReference type="GO" id="GO:0016747">
    <property type="term" value="F:acyltransferase activity, transferring groups other than amino-acyl groups"/>
    <property type="evidence" value="ECO:0007669"/>
    <property type="project" value="InterPro"/>
</dbReference>
<dbReference type="AlphaFoldDB" id="A0A3M8SSJ7"/>
<feature type="domain" description="N-acetyltransferase" evidence="1">
    <location>
        <begin position="1"/>
        <end position="126"/>
    </location>
</feature>
<dbReference type="InterPro" id="IPR016181">
    <property type="entry name" value="Acyl_CoA_acyltransferase"/>
</dbReference>
<keyword evidence="2" id="KW-0808">Transferase</keyword>
<sequence length="147" mass="15795">MTLLVRWLTASELEWANSRYAEVDFLPSPASDLVAVAELNGTAAGLGRVTHIAPGIGELGGMYVFPEHRGVGASKSLIQFLISQSNLATLYCLPFEHLDGLYQAAGFKPCDPGPSVPGKVMEKHAWCNARYPDPVLLMCRAALPPVS</sequence>
<dbReference type="EMBL" id="RIBS01000009">
    <property type="protein sequence ID" value="RNF82184.1"/>
    <property type="molecule type" value="Genomic_DNA"/>
</dbReference>
<organism evidence="2 3">
    <name type="scientific">Montanilutibacter psychrotolerans</name>
    <dbReference type="NCBI Taxonomy" id="1327343"/>
    <lineage>
        <taxon>Bacteria</taxon>
        <taxon>Pseudomonadati</taxon>
        <taxon>Pseudomonadota</taxon>
        <taxon>Gammaproteobacteria</taxon>
        <taxon>Lysobacterales</taxon>
        <taxon>Lysobacteraceae</taxon>
        <taxon>Montanilutibacter</taxon>
    </lineage>
</organism>
<dbReference type="RefSeq" id="WP_123088911.1">
    <property type="nucleotide sequence ID" value="NZ_RIBS01000009.1"/>
</dbReference>
<dbReference type="SUPFAM" id="SSF55729">
    <property type="entry name" value="Acyl-CoA N-acyltransferases (Nat)"/>
    <property type="match status" value="1"/>
</dbReference>
<evidence type="ECO:0000313" key="2">
    <source>
        <dbReference type="EMBL" id="RNF82184.1"/>
    </source>
</evidence>
<dbReference type="Pfam" id="PF00583">
    <property type="entry name" value="Acetyltransf_1"/>
    <property type="match status" value="1"/>
</dbReference>
<dbReference type="PROSITE" id="PS51186">
    <property type="entry name" value="GNAT"/>
    <property type="match status" value="1"/>
</dbReference>
<comment type="caution">
    <text evidence="2">The sequence shown here is derived from an EMBL/GenBank/DDBJ whole genome shotgun (WGS) entry which is preliminary data.</text>
</comment>
<dbReference type="Gene3D" id="3.40.630.30">
    <property type="match status" value="1"/>
</dbReference>
<accession>A0A3M8SSJ7</accession>
<evidence type="ECO:0000259" key="1">
    <source>
        <dbReference type="PROSITE" id="PS51186"/>
    </source>
</evidence>
<gene>
    <name evidence="2" type="ORF">EER27_14785</name>
</gene>
<reference evidence="2 3" key="1">
    <citation type="submission" date="2018-11" db="EMBL/GenBank/DDBJ databases">
        <title>Lysobacter cryohumiis sp. nov., isolated from soil in the Tianshan Mountains, Xinjiang, China.</title>
        <authorList>
            <person name="Luo Y."/>
            <person name="Sheng H."/>
        </authorList>
    </citation>
    <scope>NUCLEOTIDE SEQUENCE [LARGE SCALE GENOMIC DNA]</scope>
    <source>
        <strain evidence="2 3">ZS60</strain>
    </source>
</reference>
<proteinExistence type="predicted"/>
<dbReference type="Proteomes" id="UP000267049">
    <property type="component" value="Unassembled WGS sequence"/>
</dbReference>
<dbReference type="OrthoDB" id="9803233at2"/>
<dbReference type="InterPro" id="IPR000182">
    <property type="entry name" value="GNAT_dom"/>
</dbReference>
<protein>
    <submittedName>
        <fullName evidence="2">N-acetyltransferase</fullName>
    </submittedName>
</protein>
<name>A0A3M8SSJ7_9GAMM</name>
<keyword evidence="3" id="KW-1185">Reference proteome</keyword>